<reference evidence="1" key="1">
    <citation type="journal article" date="2020" name="New Phytol.">
        <title>Comparative genomics reveals dynamic genome evolution in host specialist ectomycorrhizal fungi.</title>
        <authorList>
            <person name="Lofgren L.A."/>
            <person name="Nguyen N.H."/>
            <person name="Vilgalys R."/>
            <person name="Ruytinx J."/>
            <person name="Liao H.L."/>
            <person name="Branco S."/>
            <person name="Kuo A."/>
            <person name="LaButti K."/>
            <person name="Lipzen A."/>
            <person name="Andreopoulos W."/>
            <person name="Pangilinan J."/>
            <person name="Riley R."/>
            <person name="Hundley H."/>
            <person name="Na H."/>
            <person name="Barry K."/>
            <person name="Grigoriev I.V."/>
            <person name="Stajich J.E."/>
            <person name="Kennedy P.G."/>
        </authorList>
    </citation>
    <scope>NUCLEOTIDE SEQUENCE</scope>
    <source>
        <strain evidence="1">DOB743</strain>
    </source>
</reference>
<dbReference type="Proteomes" id="UP000714275">
    <property type="component" value="Unassembled WGS sequence"/>
</dbReference>
<organism evidence="1 2">
    <name type="scientific">Suillus placidus</name>
    <dbReference type="NCBI Taxonomy" id="48579"/>
    <lineage>
        <taxon>Eukaryota</taxon>
        <taxon>Fungi</taxon>
        <taxon>Dikarya</taxon>
        <taxon>Basidiomycota</taxon>
        <taxon>Agaricomycotina</taxon>
        <taxon>Agaricomycetes</taxon>
        <taxon>Agaricomycetidae</taxon>
        <taxon>Boletales</taxon>
        <taxon>Suillineae</taxon>
        <taxon>Suillaceae</taxon>
        <taxon>Suillus</taxon>
    </lineage>
</organism>
<evidence type="ECO:0000313" key="1">
    <source>
        <dbReference type="EMBL" id="KAG1778128.1"/>
    </source>
</evidence>
<feature type="non-terminal residue" evidence="1">
    <location>
        <position position="1"/>
    </location>
</feature>
<keyword evidence="2" id="KW-1185">Reference proteome</keyword>
<comment type="caution">
    <text evidence="1">The sequence shown here is derived from an EMBL/GenBank/DDBJ whole genome shotgun (WGS) entry which is preliminary data.</text>
</comment>
<protein>
    <submittedName>
        <fullName evidence="1">Uncharacterized protein</fullName>
    </submittedName>
</protein>
<evidence type="ECO:0000313" key="2">
    <source>
        <dbReference type="Proteomes" id="UP000714275"/>
    </source>
</evidence>
<gene>
    <name evidence="1" type="ORF">EV702DRAFT_919258</name>
</gene>
<dbReference type="AlphaFoldDB" id="A0A9P7D3V1"/>
<proteinExistence type="predicted"/>
<sequence>QVLMIAADNASSNDTMVAELGDILPCFGGETNRTRCFLHIVNLVVKLFPREFD</sequence>
<feature type="non-terminal residue" evidence="1">
    <location>
        <position position="53"/>
    </location>
</feature>
<name>A0A9P7D3V1_9AGAM</name>
<dbReference type="EMBL" id="JABBWD010000017">
    <property type="protein sequence ID" value="KAG1778128.1"/>
    <property type="molecule type" value="Genomic_DNA"/>
</dbReference>
<accession>A0A9P7D3V1</accession>
<dbReference type="OrthoDB" id="2748837at2759"/>